<comment type="pathway">
    <text evidence="2">Glycan biosynthesis; sucrose metabolism.</text>
</comment>
<feature type="region of interest" description="Disordered" evidence="10">
    <location>
        <begin position="280"/>
        <end position="300"/>
    </location>
</feature>
<feature type="region of interest" description="Disordered" evidence="10">
    <location>
        <begin position="1"/>
        <end position="22"/>
    </location>
</feature>
<evidence type="ECO:0000256" key="11">
    <source>
        <dbReference type="SAM" id="Phobius"/>
    </source>
</evidence>
<organism evidence="12 13">
    <name type="scientific">Sphagnum jensenii</name>
    <dbReference type="NCBI Taxonomy" id="128206"/>
    <lineage>
        <taxon>Eukaryota</taxon>
        <taxon>Viridiplantae</taxon>
        <taxon>Streptophyta</taxon>
        <taxon>Embryophyta</taxon>
        <taxon>Bryophyta</taxon>
        <taxon>Sphagnophytina</taxon>
        <taxon>Sphagnopsida</taxon>
        <taxon>Sphagnales</taxon>
        <taxon>Sphagnaceae</taxon>
        <taxon>Sphagnum</taxon>
    </lineage>
</organism>
<evidence type="ECO:0008006" key="14">
    <source>
        <dbReference type="Google" id="ProtNLM"/>
    </source>
</evidence>
<protein>
    <recommendedName>
        <fullName evidence="14">Sucrose transporter</fullName>
    </recommendedName>
</protein>
<dbReference type="EMBL" id="OZ020099">
    <property type="protein sequence ID" value="CAK9272580.1"/>
    <property type="molecule type" value="Genomic_DNA"/>
</dbReference>
<feature type="transmembrane region" description="Helical" evidence="11">
    <location>
        <begin position="180"/>
        <end position="203"/>
    </location>
</feature>
<keyword evidence="7" id="KW-0769">Symport</keyword>
<keyword evidence="8 11" id="KW-1133">Transmembrane helix</keyword>
<keyword evidence="9 11" id="KW-0472">Membrane</keyword>
<reference evidence="12" key="1">
    <citation type="submission" date="2024-02" db="EMBL/GenBank/DDBJ databases">
        <authorList>
            <consortium name="ELIXIR-Norway"/>
            <consortium name="Elixir Norway"/>
        </authorList>
    </citation>
    <scope>NUCLEOTIDE SEQUENCE</scope>
</reference>
<evidence type="ECO:0000256" key="4">
    <source>
        <dbReference type="ARBA" id="ARBA00022448"/>
    </source>
</evidence>
<feature type="transmembrane region" description="Helical" evidence="11">
    <location>
        <begin position="485"/>
        <end position="505"/>
    </location>
</feature>
<feature type="transmembrane region" description="Helical" evidence="11">
    <location>
        <begin position="327"/>
        <end position="347"/>
    </location>
</feature>
<feature type="transmembrane region" description="Helical" evidence="11">
    <location>
        <begin position="408"/>
        <end position="431"/>
    </location>
</feature>
<dbReference type="Proteomes" id="UP001497444">
    <property type="component" value="Chromosome 4"/>
</dbReference>
<feature type="compositionally biased region" description="Polar residues" evidence="10">
    <location>
        <begin position="281"/>
        <end position="291"/>
    </location>
</feature>
<feature type="transmembrane region" description="Helical" evidence="11">
    <location>
        <begin position="103"/>
        <end position="122"/>
    </location>
</feature>
<sequence length="560" mass="60335">MGEEEEEEEEEQDQGWRKKNNNKGKNRVPISALVRVASIAAGVQFLWALQCSLMIPYVQELGISHAWASLIFLCGPVTGMFVQPTIGHYSDGCTSKYGRRRPFVVVAAISVVVGVLTISFSADLGLLLGDSLIARPRAITVFVLGFWILDLANNALQSPCRALLADFTGKDQRRTQRANAFYSLFMALGNILGFSTGAFGGWWKLFPFTLTTACNVSCANLKFTFLVGIVVLAFTTFLSVTAASEIPYVRLPRYGSRKVTAFIPSLADRHCSSTDPEVCESTASMSGTMRNSNEEEETEAGEELVELESETMLLELLRGLRDLPRPMWCILLVTALTWMATYPFLLFDTDWMGREVYMGEPSSLDPLVTKRYSDGVHMGALGLVLHSIVLGFFSLCIDYLCAKLGSKYLWALGNMVMAACFGATALITAAAKRTATTAEEGPPHFITLAALLVLSLLGAPLAVALSVPYSLTATFTEKVGGGQGLAMGVLNLSIVVPQMIVSLGAGPLDEIFGGGNMPAFFFGAGAALCGGVAAVLLLPTRPPDSRTSNRVLLGHSYPIP</sequence>
<feature type="compositionally biased region" description="Acidic residues" evidence="10">
    <location>
        <begin position="1"/>
        <end position="13"/>
    </location>
</feature>
<keyword evidence="5" id="KW-0762">Sugar transport</keyword>
<evidence type="ECO:0000256" key="3">
    <source>
        <dbReference type="ARBA" id="ARBA00007134"/>
    </source>
</evidence>
<dbReference type="Pfam" id="PF13347">
    <property type="entry name" value="MFS_2"/>
    <property type="match status" value="1"/>
</dbReference>
<dbReference type="InterPro" id="IPR036259">
    <property type="entry name" value="MFS_trans_sf"/>
</dbReference>
<evidence type="ECO:0000313" key="12">
    <source>
        <dbReference type="EMBL" id="CAK9272580.1"/>
    </source>
</evidence>
<dbReference type="PANTHER" id="PTHR19432">
    <property type="entry name" value="SUGAR TRANSPORTER"/>
    <property type="match status" value="1"/>
</dbReference>
<keyword evidence="4" id="KW-0813">Transport</keyword>
<keyword evidence="13" id="KW-1185">Reference proteome</keyword>
<dbReference type="SUPFAM" id="SSF103473">
    <property type="entry name" value="MFS general substrate transporter"/>
    <property type="match status" value="1"/>
</dbReference>
<evidence type="ECO:0000256" key="6">
    <source>
        <dbReference type="ARBA" id="ARBA00022692"/>
    </source>
</evidence>
<evidence type="ECO:0000256" key="8">
    <source>
        <dbReference type="ARBA" id="ARBA00022989"/>
    </source>
</evidence>
<dbReference type="Gene3D" id="1.20.1250.20">
    <property type="entry name" value="MFS general substrate transporter like domains"/>
    <property type="match status" value="2"/>
</dbReference>
<feature type="transmembrane region" description="Helical" evidence="11">
    <location>
        <begin position="28"/>
        <end position="49"/>
    </location>
</feature>
<evidence type="ECO:0000256" key="5">
    <source>
        <dbReference type="ARBA" id="ARBA00022597"/>
    </source>
</evidence>
<comment type="similarity">
    <text evidence="3">Belongs to the glycoside-pentoside-hexuronide (GPH) cation symporter transporter (TC 2.A.2.4) family.</text>
</comment>
<dbReference type="PANTHER" id="PTHR19432:SF90">
    <property type="entry name" value="SUCROSE TRANSPORT PROTEIN SUC4"/>
    <property type="match status" value="1"/>
</dbReference>
<feature type="transmembrane region" description="Helical" evidence="11">
    <location>
        <begin position="134"/>
        <end position="152"/>
    </location>
</feature>
<evidence type="ECO:0000256" key="2">
    <source>
        <dbReference type="ARBA" id="ARBA00004914"/>
    </source>
</evidence>
<proteinExistence type="inferred from homology"/>
<gene>
    <name evidence="12" type="ORF">CSSPJE1EN1_LOCUS18058</name>
</gene>
<evidence type="ECO:0000313" key="13">
    <source>
        <dbReference type="Proteomes" id="UP001497444"/>
    </source>
</evidence>
<name>A0ABP0X2S7_9BRYO</name>
<feature type="transmembrane region" description="Helical" evidence="11">
    <location>
        <begin position="61"/>
        <end position="82"/>
    </location>
</feature>
<comment type="subcellular location">
    <subcellularLocation>
        <location evidence="1">Membrane</location>
        <topology evidence="1">Multi-pass membrane protein</topology>
    </subcellularLocation>
</comment>
<feature type="transmembrane region" description="Helical" evidence="11">
    <location>
        <begin position="380"/>
        <end position="401"/>
    </location>
</feature>
<evidence type="ECO:0000256" key="9">
    <source>
        <dbReference type="ARBA" id="ARBA00023136"/>
    </source>
</evidence>
<evidence type="ECO:0000256" key="7">
    <source>
        <dbReference type="ARBA" id="ARBA00022847"/>
    </source>
</evidence>
<feature type="transmembrane region" description="Helical" evidence="11">
    <location>
        <begin position="223"/>
        <end position="243"/>
    </location>
</feature>
<dbReference type="CDD" id="cd17313">
    <property type="entry name" value="MFS_SLC45_SUC"/>
    <property type="match status" value="1"/>
</dbReference>
<keyword evidence="6 11" id="KW-0812">Transmembrane</keyword>
<feature type="transmembrane region" description="Helical" evidence="11">
    <location>
        <begin position="517"/>
        <end position="538"/>
    </location>
</feature>
<evidence type="ECO:0000256" key="10">
    <source>
        <dbReference type="SAM" id="MobiDB-lite"/>
    </source>
</evidence>
<evidence type="ECO:0000256" key="1">
    <source>
        <dbReference type="ARBA" id="ARBA00004141"/>
    </source>
</evidence>
<feature type="transmembrane region" description="Helical" evidence="11">
    <location>
        <begin position="443"/>
        <end position="465"/>
    </location>
</feature>
<accession>A0ABP0X2S7</accession>